<keyword evidence="3" id="KW-1185">Reference proteome</keyword>
<accession>A0A4Z2G8R0</accession>
<name>A0A4Z2G8R0_9TELE</name>
<keyword evidence="1" id="KW-0812">Transmembrane</keyword>
<sequence>MNVLWDGGLPSTRGRHAPDAPVALFCAVVLQLRDDGDQLLEAKDVSAVQAIVHHFVPVVLSAGGVSKIDHPHVHQRPTGAAIARRGGSAMKAECTRYFALLLLHFGFGLHLLTVILFFFVFFVREAVLGAFLVRRSVVDDEQGAGVEAIGLTGLQGGLQLSEPAQHRREEFTQ</sequence>
<proteinExistence type="predicted"/>
<keyword evidence="1" id="KW-0472">Membrane</keyword>
<dbReference type="EMBL" id="SRLO01000646">
    <property type="protein sequence ID" value="TNN49661.1"/>
    <property type="molecule type" value="Genomic_DNA"/>
</dbReference>
<organism evidence="2 3">
    <name type="scientific">Liparis tanakae</name>
    <name type="common">Tanaka's snailfish</name>
    <dbReference type="NCBI Taxonomy" id="230148"/>
    <lineage>
        <taxon>Eukaryota</taxon>
        <taxon>Metazoa</taxon>
        <taxon>Chordata</taxon>
        <taxon>Craniata</taxon>
        <taxon>Vertebrata</taxon>
        <taxon>Euteleostomi</taxon>
        <taxon>Actinopterygii</taxon>
        <taxon>Neopterygii</taxon>
        <taxon>Teleostei</taxon>
        <taxon>Neoteleostei</taxon>
        <taxon>Acanthomorphata</taxon>
        <taxon>Eupercaria</taxon>
        <taxon>Perciformes</taxon>
        <taxon>Cottioidei</taxon>
        <taxon>Cottales</taxon>
        <taxon>Liparidae</taxon>
        <taxon>Liparis</taxon>
    </lineage>
</organism>
<dbReference type="AlphaFoldDB" id="A0A4Z2G8R0"/>
<evidence type="ECO:0000256" key="1">
    <source>
        <dbReference type="SAM" id="Phobius"/>
    </source>
</evidence>
<protein>
    <submittedName>
        <fullName evidence="2">Uncharacterized protein</fullName>
    </submittedName>
</protein>
<evidence type="ECO:0000313" key="3">
    <source>
        <dbReference type="Proteomes" id="UP000314294"/>
    </source>
</evidence>
<comment type="caution">
    <text evidence="2">The sequence shown here is derived from an EMBL/GenBank/DDBJ whole genome shotgun (WGS) entry which is preliminary data.</text>
</comment>
<evidence type="ECO:0000313" key="2">
    <source>
        <dbReference type="EMBL" id="TNN49661.1"/>
    </source>
</evidence>
<gene>
    <name evidence="2" type="ORF">EYF80_040111</name>
</gene>
<reference evidence="2 3" key="1">
    <citation type="submission" date="2019-03" db="EMBL/GenBank/DDBJ databases">
        <title>First draft genome of Liparis tanakae, snailfish: a comprehensive survey of snailfish specific genes.</title>
        <authorList>
            <person name="Kim W."/>
            <person name="Song I."/>
            <person name="Jeong J.-H."/>
            <person name="Kim D."/>
            <person name="Kim S."/>
            <person name="Ryu S."/>
            <person name="Song J.Y."/>
            <person name="Lee S.K."/>
        </authorList>
    </citation>
    <scope>NUCLEOTIDE SEQUENCE [LARGE SCALE GENOMIC DNA]</scope>
    <source>
        <tissue evidence="2">Muscle</tissue>
    </source>
</reference>
<dbReference type="Proteomes" id="UP000314294">
    <property type="component" value="Unassembled WGS sequence"/>
</dbReference>
<feature type="transmembrane region" description="Helical" evidence="1">
    <location>
        <begin position="97"/>
        <end position="123"/>
    </location>
</feature>
<keyword evidence="1" id="KW-1133">Transmembrane helix</keyword>